<protein>
    <submittedName>
        <fullName evidence="2">MBL fold metallo-hydrolase</fullName>
    </submittedName>
</protein>
<dbReference type="InterPro" id="IPR050855">
    <property type="entry name" value="NDM-1-like"/>
</dbReference>
<dbReference type="PANTHER" id="PTHR42951">
    <property type="entry name" value="METALLO-BETA-LACTAMASE DOMAIN-CONTAINING"/>
    <property type="match status" value="1"/>
</dbReference>
<dbReference type="SUPFAM" id="SSF56281">
    <property type="entry name" value="Metallo-hydrolase/oxidoreductase"/>
    <property type="match status" value="1"/>
</dbReference>
<keyword evidence="3" id="KW-1185">Reference proteome</keyword>
<comment type="caution">
    <text evidence="2">The sequence shown here is derived from an EMBL/GenBank/DDBJ whole genome shotgun (WGS) entry which is preliminary data.</text>
</comment>
<dbReference type="Gene3D" id="3.60.15.10">
    <property type="entry name" value="Ribonuclease Z/Hydroxyacylglutathione hydrolase-like"/>
    <property type="match status" value="1"/>
</dbReference>
<dbReference type="Proteomes" id="UP001142372">
    <property type="component" value="Unassembled WGS sequence"/>
</dbReference>
<dbReference type="InterPro" id="IPR001279">
    <property type="entry name" value="Metallo-B-lactamas"/>
</dbReference>
<gene>
    <name evidence="2" type="ORF">GCM10017584_01180</name>
</gene>
<dbReference type="EMBL" id="BSEN01000001">
    <property type="protein sequence ID" value="GLJ74545.1"/>
    <property type="molecule type" value="Genomic_DNA"/>
</dbReference>
<reference evidence="2" key="2">
    <citation type="submission" date="2023-01" db="EMBL/GenBank/DDBJ databases">
        <authorList>
            <person name="Sun Q."/>
            <person name="Evtushenko L."/>
        </authorList>
    </citation>
    <scope>NUCLEOTIDE SEQUENCE</scope>
    <source>
        <strain evidence="2">VKM Ac-1401</strain>
    </source>
</reference>
<proteinExistence type="predicted"/>
<dbReference type="Pfam" id="PF00753">
    <property type="entry name" value="Lactamase_B"/>
    <property type="match status" value="1"/>
</dbReference>
<feature type="domain" description="Metallo-beta-lactamase" evidence="1">
    <location>
        <begin position="15"/>
        <end position="229"/>
    </location>
</feature>
<evidence type="ECO:0000313" key="2">
    <source>
        <dbReference type="EMBL" id="GLJ74545.1"/>
    </source>
</evidence>
<name>A0A9W6H6H3_9MICO</name>
<evidence type="ECO:0000313" key="3">
    <source>
        <dbReference type="Proteomes" id="UP001142372"/>
    </source>
</evidence>
<dbReference type="SMART" id="SM00849">
    <property type="entry name" value="Lactamase_B"/>
    <property type="match status" value="1"/>
</dbReference>
<organism evidence="2 3">
    <name type="scientific">Leifsonia poae</name>
    <dbReference type="NCBI Taxonomy" id="110933"/>
    <lineage>
        <taxon>Bacteria</taxon>
        <taxon>Bacillati</taxon>
        <taxon>Actinomycetota</taxon>
        <taxon>Actinomycetes</taxon>
        <taxon>Micrococcales</taxon>
        <taxon>Microbacteriaceae</taxon>
        <taxon>Leifsonia</taxon>
    </lineage>
</organism>
<dbReference type="InterPro" id="IPR036866">
    <property type="entry name" value="RibonucZ/Hydroxyglut_hydro"/>
</dbReference>
<reference evidence="2" key="1">
    <citation type="journal article" date="2014" name="Int. J. Syst. Evol. Microbiol.">
        <title>Complete genome sequence of Corynebacterium casei LMG S-19264T (=DSM 44701T), isolated from a smear-ripened cheese.</title>
        <authorList>
            <consortium name="US DOE Joint Genome Institute (JGI-PGF)"/>
            <person name="Walter F."/>
            <person name="Albersmeier A."/>
            <person name="Kalinowski J."/>
            <person name="Ruckert C."/>
        </authorList>
    </citation>
    <scope>NUCLEOTIDE SEQUENCE</scope>
    <source>
        <strain evidence="2">VKM Ac-1401</strain>
    </source>
</reference>
<dbReference type="AlphaFoldDB" id="A0A9W6H6H3"/>
<accession>A0A9W6H6H3</accession>
<evidence type="ECO:0000259" key="1">
    <source>
        <dbReference type="SMART" id="SM00849"/>
    </source>
</evidence>
<dbReference type="PANTHER" id="PTHR42951:SF14">
    <property type="entry name" value="METALLO-BETA-LACTAMASE SUPERFAMILY PROTEIN"/>
    <property type="match status" value="1"/>
</dbReference>
<sequence>MSEVAAGVHFVEGPASNWVVLIGVDDVALIDSGYPKDLPLVVESIQRAGGRVDDLTTIAVTHGHSDHIGSAAALVDRTGARVLGSTDELPNIRRTELHQIGVGDILPVLWKPLIARWTVHAVRAGGLGDVGVASAAGLPASEAGPDALRLAGHRVLPVLVPGHTPGHTAYLLPDARALVTGDAVISGHPTTRELGPQLLAPMWHSDPALAERSLAALAELSADTVLPGHGPLLRITPPVLVESALRRDGD</sequence>